<dbReference type="Pfam" id="PF05057">
    <property type="entry name" value="DUF676"/>
    <property type="match status" value="1"/>
</dbReference>
<dbReference type="PANTHER" id="PTHR47842">
    <property type="entry name" value="EXPRESSED PROTEIN"/>
    <property type="match status" value="1"/>
</dbReference>
<comment type="similarity">
    <text evidence="1">Belongs to the putative lipase ROG1 family.</text>
</comment>
<dbReference type="InterPro" id="IPR029058">
    <property type="entry name" value="AB_hydrolase_fold"/>
</dbReference>
<dbReference type="SUPFAM" id="SSF53474">
    <property type="entry name" value="alpha/beta-Hydrolases"/>
    <property type="match status" value="1"/>
</dbReference>
<evidence type="ECO:0000256" key="1">
    <source>
        <dbReference type="ARBA" id="ARBA00007920"/>
    </source>
</evidence>
<gene>
    <name evidence="4" type="ORF">MFLAVUS_000615</name>
</gene>
<evidence type="ECO:0000259" key="3">
    <source>
        <dbReference type="Pfam" id="PF05057"/>
    </source>
</evidence>
<protein>
    <recommendedName>
        <fullName evidence="3">DUF676 domain-containing protein</fullName>
    </recommendedName>
</protein>
<evidence type="ECO:0000313" key="5">
    <source>
        <dbReference type="Proteomes" id="UP001473302"/>
    </source>
</evidence>
<organism evidence="4 5">
    <name type="scientific">Mucor flavus</name>
    <dbReference type="NCBI Taxonomy" id="439312"/>
    <lineage>
        <taxon>Eukaryota</taxon>
        <taxon>Fungi</taxon>
        <taxon>Fungi incertae sedis</taxon>
        <taxon>Mucoromycota</taxon>
        <taxon>Mucoromycotina</taxon>
        <taxon>Mucoromycetes</taxon>
        <taxon>Mucorales</taxon>
        <taxon>Mucorineae</taxon>
        <taxon>Mucoraceae</taxon>
        <taxon>Mucor</taxon>
    </lineage>
</organism>
<name>A0ABP9YK85_9FUNG</name>
<dbReference type="Proteomes" id="UP001473302">
    <property type="component" value="Unassembled WGS sequence"/>
</dbReference>
<evidence type="ECO:0000256" key="2">
    <source>
        <dbReference type="SAM" id="MobiDB-lite"/>
    </source>
</evidence>
<accession>A0ABP9YK85</accession>
<dbReference type="EMBL" id="BAABUK010000002">
    <property type="protein sequence ID" value="GAA5807259.1"/>
    <property type="molecule type" value="Genomic_DNA"/>
</dbReference>
<comment type="caution">
    <text evidence="4">The sequence shown here is derived from an EMBL/GenBank/DDBJ whole genome shotgun (WGS) entry which is preliminary data.</text>
</comment>
<dbReference type="Gene3D" id="3.40.50.1820">
    <property type="entry name" value="alpha/beta hydrolase"/>
    <property type="match status" value="1"/>
</dbReference>
<dbReference type="InterPro" id="IPR007751">
    <property type="entry name" value="DUF676_lipase-like"/>
</dbReference>
<keyword evidence="5" id="KW-1185">Reference proteome</keyword>
<evidence type="ECO:0000313" key="4">
    <source>
        <dbReference type="EMBL" id="GAA5807259.1"/>
    </source>
</evidence>
<feature type="domain" description="DUF676" evidence="3">
    <location>
        <begin position="13"/>
        <end position="138"/>
    </location>
</feature>
<dbReference type="PANTHER" id="PTHR47842:SF1">
    <property type="entry name" value="DUF676 DOMAIN-CONTAINING PROTEIN"/>
    <property type="match status" value="1"/>
</dbReference>
<proteinExistence type="inferred from homology"/>
<reference evidence="4 5" key="1">
    <citation type="submission" date="2024-04" db="EMBL/GenBank/DDBJ databases">
        <title>genome sequences of Mucor flavus KT1a and Helicostylum pulchrum KT1b strains isolated from the surface of a dry-aged beef.</title>
        <authorList>
            <person name="Toyotome T."/>
            <person name="Hosono M."/>
            <person name="Torimaru M."/>
            <person name="Fukuda K."/>
            <person name="Mikami N."/>
        </authorList>
    </citation>
    <scope>NUCLEOTIDE SEQUENCE [LARGE SCALE GENOMIC DNA]</scope>
    <source>
        <strain evidence="4 5">KT1a</strain>
    </source>
</reference>
<feature type="region of interest" description="Disordered" evidence="2">
    <location>
        <begin position="349"/>
        <end position="399"/>
    </location>
</feature>
<sequence>MTNNQRDNLDKLLLVFVHGFRGSDSSFKDFPNRLQTILTNSVKADVNAVVYPSYKTAGDLRIAVENFSVWLCNEVSKLDEENKRLNGTGKIMIVLLGHSMGGIVSAETIIRFYNNTNNCNNQLLGAQIIGMLAYDTPFYSINQNFVADKAWSSVDQVNKEVSRYWNTGNAAAGITAATMTTKAITAGNTRSTGGGGSGGSVKKWGLFAGVVGAAALGAAAYMARDKISSTISDAYEQLTFISDLTDMNGCDQRVKKLLRLNETGSDNKPKTFIKLPPDDIAYLFVPVLSSADNEINAHTSMFNPKKTDHYYELGSDSIALINEMVARFQRKNEPHPVINYPYYPPVSSSKPAFSDSISSQSNTPKPGSYPYYPPPGPVKSSGTSISANNSESHEDTARQ</sequence>